<accession>A0ABV1XIV2</accession>
<dbReference type="RefSeq" id="WP_190068741.1">
    <property type="nucleotide sequence ID" value="NZ_BNBM01000002.1"/>
</dbReference>
<keyword evidence="3" id="KW-1185">Reference proteome</keyword>
<keyword evidence="1" id="KW-0472">Membrane</keyword>
<organism evidence="2 3">
    <name type="scientific">Streptomyces lanatus</name>
    <dbReference type="NCBI Taxonomy" id="66900"/>
    <lineage>
        <taxon>Bacteria</taxon>
        <taxon>Bacillati</taxon>
        <taxon>Actinomycetota</taxon>
        <taxon>Actinomycetes</taxon>
        <taxon>Kitasatosporales</taxon>
        <taxon>Streptomycetaceae</taxon>
        <taxon>Streptomyces</taxon>
    </lineage>
</organism>
<keyword evidence="1" id="KW-0812">Transmembrane</keyword>
<feature type="transmembrane region" description="Helical" evidence="1">
    <location>
        <begin position="78"/>
        <end position="101"/>
    </location>
</feature>
<sequence length="166" mass="17759">MDLMREPARQDAAAIWIWRLVREPFTAVTWRRTAYAVAALPVGVVCVPLALAGLPTGRWQRGLVRGLLGAELTGGPRAGLLHALAALPLNLLTAAVTLYGWSIVPMNLGWPLRAGDDASDAWGGPTYGGAWAFHAIVGGLGFLLLMPWAVRGLTTLQLRLARTTLT</sequence>
<feature type="transmembrane region" description="Helical" evidence="1">
    <location>
        <begin position="131"/>
        <end position="150"/>
    </location>
</feature>
<gene>
    <name evidence="2" type="ORF">ABT384_02545</name>
</gene>
<evidence type="ECO:0000256" key="1">
    <source>
        <dbReference type="SAM" id="Phobius"/>
    </source>
</evidence>
<proteinExistence type="predicted"/>
<feature type="transmembrane region" description="Helical" evidence="1">
    <location>
        <begin position="34"/>
        <end position="57"/>
    </location>
</feature>
<keyword evidence="1" id="KW-1133">Transmembrane helix</keyword>
<name>A0ABV1XIV2_9ACTN</name>
<evidence type="ECO:0008006" key="4">
    <source>
        <dbReference type="Google" id="ProtNLM"/>
    </source>
</evidence>
<dbReference type="Proteomes" id="UP001486207">
    <property type="component" value="Unassembled WGS sequence"/>
</dbReference>
<protein>
    <recommendedName>
        <fullName evidence="4">Sensor domain-containing protein</fullName>
    </recommendedName>
</protein>
<evidence type="ECO:0000313" key="2">
    <source>
        <dbReference type="EMBL" id="MER7371529.1"/>
    </source>
</evidence>
<dbReference type="EMBL" id="JBEPFB010000001">
    <property type="protein sequence ID" value="MER7371529.1"/>
    <property type="molecule type" value="Genomic_DNA"/>
</dbReference>
<evidence type="ECO:0000313" key="3">
    <source>
        <dbReference type="Proteomes" id="UP001486207"/>
    </source>
</evidence>
<comment type="caution">
    <text evidence="2">The sequence shown here is derived from an EMBL/GenBank/DDBJ whole genome shotgun (WGS) entry which is preliminary data.</text>
</comment>
<reference evidence="2 3" key="1">
    <citation type="submission" date="2024-06" db="EMBL/GenBank/DDBJ databases">
        <title>The Natural Products Discovery Center: Release of the First 8490 Sequenced Strains for Exploring Actinobacteria Biosynthetic Diversity.</title>
        <authorList>
            <person name="Kalkreuter E."/>
            <person name="Kautsar S.A."/>
            <person name="Yang D."/>
            <person name="Bader C.D."/>
            <person name="Teijaro C.N."/>
            <person name="Fluegel L."/>
            <person name="Davis C.M."/>
            <person name="Simpson J.R."/>
            <person name="Lauterbach L."/>
            <person name="Steele A.D."/>
            <person name="Gui C."/>
            <person name="Meng S."/>
            <person name="Li G."/>
            <person name="Viehrig K."/>
            <person name="Ye F."/>
            <person name="Su P."/>
            <person name="Kiefer A.F."/>
            <person name="Nichols A."/>
            <person name="Cepeda A.J."/>
            <person name="Yan W."/>
            <person name="Fan B."/>
            <person name="Jiang Y."/>
            <person name="Adhikari A."/>
            <person name="Zheng C.-J."/>
            <person name="Schuster L."/>
            <person name="Cowan T.M."/>
            <person name="Smanski M.J."/>
            <person name="Chevrette M.G."/>
            <person name="De Carvalho L.P.S."/>
            <person name="Shen B."/>
        </authorList>
    </citation>
    <scope>NUCLEOTIDE SEQUENCE [LARGE SCALE GENOMIC DNA]</scope>
    <source>
        <strain evidence="2 3">NPDC000155</strain>
    </source>
</reference>